<dbReference type="KEGG" id="vg:40085740"/>
<organism evidence="1 2">
    <name type="scientific">Acidovorax phage ACP17</name>
    <dbReference type="NCBI Taxonomy" id="2010329"/>
    <lineage>
        <taxon>Viruses</taxon>
        <taxon>Duplodnaviria</taxon>
        <taxon>Heunggongvirae</taxon>
        <taxon>Uroviricota</taxon>
        <taxon>Caudoviricetes</taxon>
        <taxon>Busanvirus</taxon>
        <taxon>Busanvirus ACP17</taxon>
    </lineage>
</organism>
<proteinExistence type="predicted"/>
<sequence>MSKKKSIQLRKDLAPSGAHRFLCEHSDAIKGRPGFRVMHKPMVVYKATLSSGSNRCLVELEIPVGAEVYSMSRNRMAAWNDRDDRKMRCSSAKVLRQWTIGSMWSGGNAYPMQILSSLPPRAAEAAKESFSSWDRTFVYANKKVVKPKGASFSLFRDQCDAGIHFFVNPGDALIYSV</sequence>
<dbReference type="GeneID" id="40085740"/>
<evidence type="ECO:0000313" key="2">
    <source>
        <dbReference type="Proteomes" id="UP000224101"/>
    </source>
</evidence>
<dbReference type="Proteomes" id="UP000224101">
    <property type="component" value="Segment"/>
</dbReference>
<dbReference type="EMBL" id="KY979132">
    <property type="protein sequence ID" value="ASS33922.1"/>
    <property type="molecule type" value="Genomic_DNA"/>
</dbReference>
<dbReference type="OrthoDB" id="6202at10239"/>
<accession>A0A223AIY1</accession>
<protein>
    <submittedName>
        <fullName evidence="1">Uncharacterized protein</fullName>
    </submittedName>
</protein>
<name>A0A223AIY1_9CAUD</name>
<keyword evidence="2" id="KW-1185">Reference proteome</keyword>
<evidence type="ECO:0000313" key="1">
    <source>
        <dbReference type="EMBL" id="ASS33922.1"/>
    </source>
</evidence>
<reference evidence="1 2" key="1">
    <citation type="submission" date="2017-08" db="EMBL/GenBank/DDBJ databases">
        <title>Characterization and complete genome sequence of novel bacteriophage infecting the causal agent of bacterial fruit blotch, Acidovorax citrulli.</title>
        <authorList>
            <person name="Midani A.R."/>
            <person name="Park S.-H."/>
            <person name="Choi T.-J."/>
        </authorList>
    </citation>
    <scope>NUCLEOTIDE SEQUENCE [LARGE SCALE GENOMIC DNA]</scope>
</reference>
<dbReference type="RefSeq" id="YP_009609655.1">
    <property type="nucleotide sequence ID" value="NC_041997.1"/>
</dbReference>